<keyword evidence="2" id="KW-1185">Reference proteome</keyword>
<organism evidence="1 2">
    <name type="scientific">Nonomuraea jabiensis</name>
    <dbReference type="NCBI Taxonomy" id="882448"/>
    <lineage>
        <taxon>Bacteria</taxon>
        <taxon>Bacillati</taxon>
        <taxon>Actinomycetota</taxon>
        <taxon>Actinomycetes</taxon>
        <taxon>Streptosporangiales</taxon>
        <taxon>Streptosporangiaceae</taxon>
        <taxon>Nonomuraea</taxon>
    </lineage>
</organism>
<gene>
    <name evidence="1" type="ORF">HD596_003400</name>
</gene>
<protein>
    <recommendedName>
        <fullName evidence="3">Protein phosphatase 2C</fullName>
    </recommendedName>
</protein>
<sequence length="295" mass="31430">MAGWRVAERAVRAKGAGPGEDRVVVLEDDGGVRCAAVIDGVTDKSGRDYGGASGGALAADRVAQALATLPDGVTVAEAVAAVSAELMELRRKWSVAGDDLLAPAAVAAVAWPRRRLVWRVGDVHVALGHRDGRWRPHPGGKLIDTVLAGARAAYLHCLLLQGEHPQELAATDPGRALIRPVLERQAVLANREEAGPFGFGLLDGRPVPERFVETFELAEDVDEVVLASDGYLGPARTLAAAEAELRASLRADRLRIREHPATKAMAAGADSFDDRSYVRVFLGFPRDRDSSSRIS</sequence>
<name>A0A7W9G3M6_9ACTN</name>
<reference evidence="1 2" key="1">
    <citation type="submission" date="2020-08" db="EMBL/GenBank/DDBJ databases">
        <title>Sequencing the genomes of 1000 actinobacteria strains.</title>
        <authorList>
            <person name="Klenk H.-P."/>
        </authorList>
    </citation>
    <scope>NUCLEOTIDE SEQUENCE [LARGE SCALE GENOMIC DNA]</scope>
    <source>
        <strain evidence="1 2">DSM 45507</strain>
    </source>
</reference>
<dbReference type="RefSeq" id="WP_185070131.1">
    <property type="nucleotide sequence ID" value="NZ_JACHMB010000001.1"/>
</dbReference>
<dbReference type="AlphaFoldDB" id="A0A7W9G3M6"/>
<dbReference type="SUPFAM" id="SSF81606">
    <property type="entry name" value="PP2C-like"/>
    <property type="match status" value="1"/>
</dbReference>
<dbReference type="InterPro" id="IPR036457">
    <property type="entry name" value="PPM-type-like_dom_sf"/>
</dbReference>
<evidence type="ECO:0000313" key="2">
    <source>
        <dbReference type="Proteomes" id="UP000579153"/>
    </source>
</evidence>
<dbReference type="Proteomes" id="UP000579153">
    <property type="component" value="Unassembled WGS sequence"/>
</dbReference>
<comment type="caution">
    <text evidence="1">The sequence shown here is derived from an EMBL/GenBank/DDBJ whole genome shotgun (WGS) entry which is preliminary data.</text>
</comment>
<accession>A0A7W9G3M6</accession>
<evidence type="ECO:0000313" key="1">
    <source>
        <dbReference type="EMBL" id="MBB5776644.1"/>
    </source>
</evidence>
<dbReference type="Gene3D" id="3.60.40.10">
    <property type="entry name" value="PPM-type phosphatase domain"/>
    <property type="match status" value="1"/>
</dbReference>
<dbReference type="EMBL" id="JACHMB010000001">
    <property type="protein sequence ID" value="MBB5776644.1"/>
    <property type="molecule type" value="Genomic_DNA"/>
</dbReference>
<proteinExistence type="predicted"/>
<evidence type="ECO:0008006" key="3">
    <source>
        <dbReference type="Google" id="ProtNLM"/>
    </source>
</evidence>